<dbReference type="AlphaFoldDB" id="A0A4Z2H2Q1"/>
<keyword evidence="2" id="KW-1185">Reference proteome</keyword>
<dbReference type="EMBL" id="SRLO01000341">
    <property type="protein sequence ID" value="TNN60049.1"/>
    <property type="molecule type" value="Genomic_DNA"/>
</dbReference>
<comment type="caution">
    <text evidence="1">The sequence shown here is derived from an EMBL/GenBank/DDBJ whole genome shotgun (WGS) entry which is preliminary data.</text>
</comment>
<name>A0A4Z2H2Q1_9TELE</name>
<protein>
    <submittedName>
        <fullName evidence="1">Uncharacterized protein</fullName>
    </submittedName>
</protein>
<accession>A0A4Z2H2Q1</accession>
<reference evidence="1 2" key="1">
    <citation type="submission" date="2019-03" db="EMBL/GenBank/DDBJ databases">
        <title>First draft genome of Liparis tanakae, snailfish: a comprehensive survey of snailfish specific genes.</title>
        <authorList>
            <person name="Kim W."/>
            <person name="Song I."/>
            <person name="Jeong J.-H."/>
            <person name="Kim D."/>
            <person name="Kim S."/>
            <person name="Ryu S."/>
            <person name="Song J.Y."/>
            <person name="Lee S.K."/>
        </authorList>
    </citation>
    <scope>NUCLEOTIDE SEQUENCE [LARGE SCALE GENOMIC DNA]</scope>
    <source>
        <tissue evidence="1">Muscle</tissue>
    </source>
</reference>
<evidence type="ECO:0000313" key="1">
    <source>
        <dbReference type="EMBL" id="TNN60049.1"/>
    </source>
</evidence>
<evidence type="ECO:0000313" key="2">
    <source>
        <dbReference type="Proteomes" id="UP000314294"/>
    </source>
</evidence>
<proteinExistence type="predicted"/>
<sequence>MAVRGIITENGGLARSVGLCWRRHWELANGAESKTVAIKTSLREGQCPLRVTRGTGHLIGSLSDEHCKAGVALDSQSAQFLTRTHQQLWMGVQQRDRWEEVVVVVVVEVSVSPTILSGWRPAPLKSPPATL</sequence>
<gene>
    <name evidence="1" type="ORF">EYF80_029718</name>
</gene>
<dbReference type="Proteomes" id="UP000314294">
    <property type="component" value="Unassembled WGS sequence"/>
</dbReference>
<organism evidence="1 2">
    <name type="scientific">Liparis tanakae</name>
    <name type="common">Tanaka's snailfish</name>
    <dbReference type="NCBI Taxonomy" id="230148"/>
    <lineage>
        <taxon>Eukaryota</taxon>
        <taxon>Metazoa</taxon>
        <taxon>Chordata</taxon>
        <taxon>Craniata</taxon>
        <taxon>Vertebrata</taxon>
        <taxon>Euteleostomi</taxon>
        <taxon>Actinopterygii</taxon>
        <taxon>Neopterygii</taxon>
        <taxon>Teleostei</taxon>
        <taxon>Neoteleostei</taxon>
        <taxon>Acanthomorphata</taxon>
        <taxon>Eupercaria</taxon>
        <taxon>Perciformes</taxon>
        <taxon>Cottioidei</taxon>
        <taxon>Cottales</taxon>
        <taxon>Liparidae</taxon>
        <taxon>Liparis</taxon>
    </lineage>
</organism>